<keyword evidence="2" id="KW-1185">Reference proteome</keyword>
<accession>A0A3N4YPJ3</accession>
<comment type="caution">
    <text evidence="1">The sequence shown here is derived from an EMBL/GenBank/DDBJ whole genome shotgun (WGS) entry which is preliminary data.</text>
</comment>
<name>A0A3N4YPJ3_9MICO</name>
<reference evidence="1 2" key="1">
    <citation type="submission" date="2018-11" db="EMBL/GenBank/DDBJ databases">
        <title>Sequencing the genomes of 1000 actinobacteria strains.</title>
        <authorList>
            <person name="Klenk H.-P."/>
        </authorList>
    </citation>
    <scope>NUCLEOTIDE SEQUENCE [LARGE SCALE GENOMIC DNA]</scope>
    <source>
        <strain evidence="1 2">DSM 15700</strain>
    </source>
</reference>
<dbReference type="Proteomes" id="UP000280501">
    <property type="component" value="Unassembled WGS sequence"/>
</dbReference>
<proteinExistence type="predicted"/>
<gene>
    <name evidence="1" type="ORF">EDD34_3198</name>
</gene>
<organism evidence="1 2">
    <name type="scientific">Myceligenerans xiligouense</name>
    <dbReference type="NCBI Taxonomy" id="253184"/>
    <lineage>
        <taxon>Bacteria</taxon>
        <taxon>Bacillati</taxon>
        <taxon>Actinomycetota</taxon>
        <taxon>Actinomycetes</taxon>
        <taxon>Micrococcales</taxon>
        <taxon>Promicromonosporaceae</taxon>
        <taxon>Myceligenerans</taxon>
    </lineage>
</organism>
<sequence length="54" mass="5942">MRASSTMPVTTYLWKYSRIGSSYDPAGVQYTGMQRRVFVHGLTGLSLAVQSGVE</sequence>
<evidence type="ECO:0000313" key="1">
    <source>
        <dbReference type="EMBL" id="RPF22533.1"/>
    </source>
</evidence>
<dbReference type="EMBL" id="RKQZ01000001">
    <property type="protein sequence ID" value="RPF22533.1"/>
    <property type="molecule type" value="Genomic_DNA"/>
</dbReference>
<dbReference type="AlphaFoldDB" id="A0A3N4YPJ3"/>
<protein>
    <submittedName>
        <fullName evidence="1">Uncharacterized protein</fullName>
    </submittedName>
</protein>
<evidence type="ECO:0000313" key="2">
    <source>
        <dbReference type="Proteomes" id="UP000280501"/>
    </source>
</evidence>